<proteinExistence type="predicted"/>
<reference evidence="8" key="1">
    <citation type="submission" date="2022-10" db="EMBL/GenBank/DDBJ databases">
        <title>Novel sulphate-reducing endosymbionts in the free-living metamonad Anaeramoeba.</title>
        <authorList>
            <person name="Jerlstrom-Hultqvist J."/>
            <person name="Cepicka I."/>
            <person name="Gallot-Lavallee L."/>
            <person name="Salas-Leiva D."/>
            <person name="Curtis B.A."/>
            <person name="Zahonova K."/>
            <person name="Pipaliya S."/>
            <person name="Dacks J."/>
            <person name="Roger A.J."/>
        </authorList>
    </citation>
    <scope>NUCLEOTIDE SEQUENCE</scope>
    <source>
        <strain evidence="8">BMAN</strain>
    </source>
</reference>
<comment type="caution">
    <text evidence="8">The sequence shown here is derived from an EMBL/GenBank/DDBJ whole genome shotgun (WGS) entry which is preliminary data.</text>
</comment>
<organism evidence="8 9">
    <name type="scientific">Anaeramoeba ignava</name>
    <name type="common">Anaerobic marine amoeba</name>
    <dbReference type="NCBI Taxonomy" id="1746090"/>
    <lineage>
        <taxon>Eukaryota</taxon>
        <taxon>Metamonada</taxon>
        <taxon>Anaeramoebidae</taxon>
        <taxon>Anaeramoeba</taxon>
    </lineage>
</organism>
<keyword evidence="9" id="KW-1185">Reference proteome</keyword>
<feature type="region of interest" description="Disordered" evidence="6">
    <location>
        <begin position="23"/>
        <end position="44"/>
    </location>
</feature>
<dbReference type="SMART" id="SM00389">
    <property type="entry name" value="HOX"/>
    <property type="match status" value="1"/>
</dbReference>
<comment type="subcellular location">
    <subcellularLocation>
        <location evidence="4 5">Nucleus</location>
    </subcellularLocation>
</comment>
<dbReference type="OrthoDB" id="6159439at2759"/>
<dbReference type="Gene3D" id="1.10.10.60">
    <property type="entry name" value="Homeodomain-like"/>
    <property type="match status" value="1"/>
</dbReference>
<dbReference type="InterPro" id="IPR017970">
    <property type="entry name" value="Homeobox_CS"/>
</dbReference>
<dbReference type="PANTHER" id="PTHR11850">
    <property type="entry name" value="HOMEOBOX PROTEIN TRANSCRIPTION FACTORS"/>
    <property type="match status" value="1"/>
</dbReference>
<evidence type="ECO:0000313" key="9">
    <source>
        <dbReference type="Proteomes" id="UP001149090"/>
    </source>
</evidence>
<feature type="compositionally biased region" description="Basic and acidic residues" evidence="6">
    <location>
        <begin position="23"/>
        <end position="39"/>
    </location>
</feature>
<sequence length="211" mass="25601">MKNSGISFISEILKDIQQIHLEKNENEKEKEKEKEKVEQKSSFQKSIEKLDKAIEDYNKTTSNRLKKLKTKYKRETKNIEKSKEKWIRKLTKLIKIEDPKSFKTFFERMNLKFERLQERLDNNVIVMMERLTCNEKKRKKADKNSQQILENWFRSHINTQNGPYLTKEQKVKLAKQCKMTEEQIATWFGNRRRKFKDLVIEGKEKKPIWLN</sequence>
<feature type="domain" description="Homeobox" evidence="7">
    <location>
        <begin position="132"/>
        <end position="198"/>
    </location>
</feature>
<gene>
    <name evidence="8" type="ORF">M0811_03077</name>
</gene>
<dbReference type="InterPro" id="IPR050224">
    <property type="entry name" value="TALE_homeobox"/>
</dbReference>
<dbReference type="EMBL" id="JAPDFW010000136">
    <property type="protein sequence ID" value="KAJ5066733.1"/>
    <property type="molecule type" value="Genomic_DNA"/>
</dbReference>
<evidence type="ECO:0000256" key="2">
    <source>
        <dbReference type="ARBA" id="ARBA00023155"/>
    </source>
</evidence>
<dbReference type="PROSITE" id="PS00027">
    <property type="entry name" value="HOMEOBOX_1"/>
    <property type="match status" value="1"/>
</dbReference>
<evidence type="ECO:0000256" key="1">
    <source>
        <dbReference type="ARBA" id="ARBA00023125"/>
    </source>
</evidence>
<dbReference type="InterPro" id="IPR009057">
    <property type="entry name" value="Homeodomain-like_sf"/>
</dbReference>
<evidence type="ECO:0000256" key="3">
    <source>
        <dbReference type="ARBA" id="ARBA00023242"/>
    </source>
</evidence>
<accession>A0A9Q0R505</accession>
<dbReference type="AlphaFoldDB" id="A0A9Q0R505"/>
<dbReference type="GO" id="GO:0000981">
    <property type="term" value="F:DNA-binding transcription factor activity, RNA polymerase II-specific"/>
    <property type="evidence" value="ECO:0007669"/>
    <property type="project" value="InterPro"/>
</dbReference>
<dbReference type="Proteomes" id="UP001149090">
    <property type="component" value="Unassembled WGS sequence"/>
</dbReference>
<dbReference type="GO" id="GO:0003677">
    <property type="term" value="F:DNA binding"/>
    <property type="evidence" value="ECO:0007669"/>
    <property type="project" value="UniProtKB-UniRule"/>
</dbReference>
<keyword evidence="2 4" id="KW-0371">Homeobox</keyword>
<dbReference type="CDD" id="cd00086">
    <property type="entry name" value="homeodomain"/>
    <property type="match status" value="1"/>
</dbReference>
<feature type="DNA-binding region" description="Homeobox" evidence="4">
    <location>
        <begin position="134"/>
        <end position="199"/>
    </location>
</feature>
<name>A0A9Q0R505_ANAIG</name>
<evidence type="ECO:0000256" key="4">
    <source>
        <dbReference type="PROSITE-ProRule" id="PRU00108"/>
    </source>
</evidence>
<evidence type="ECO:0000256" key="6">
    <source>
        <dbReference type="SAM" id="MobiDB-lite"/>
    </source>
</evidence>
<dbReference type="InterPro" id="IPR001356">
    <property type="entry name" value="HD"/>
</dbReference>
<keyword evidence="1 4" id="KW-0238">DNA-binding</keyword>
<keyword evidence="3 4" id="KW-0539">Nucleus</keyword>
<evidence type="ECO:0000313" key="8">
    <source>
        <dbReference type="EMBL" id="KAJ5066733.1"/>
    </source>
</evidence>
<evidence type="ECO:0000259" key="7">
    <source>
        <dbReference type="PROSITE" id="PS50071"/>
    </source>
</evidence>
<protein>
    <submittedName>
        <fullName evidence="8">Homeobox protein extradenticle</fullName>
    </submittedName>
</protein>
<evidence type="ECO:0000256" key="5">
    <source>
        <dbReference type="RuleBase" id="RU000682"/>
    </source>
</evidence>
<dbReference type="Pfam" id="PF00046">
    <property type="entry name" value="Homeodomain"/>
    <property type="match status" value="1"/>
</dbReference>
<dbReference type="SUPFAM" id="SSF46689">
    <property type="entry name" value="Homeodomain-like"/>
    <property type="match status" value="1"/>
</dbReference>
<dbReference type="PROSITE" id="PS50071">
    <property type="entry name" value="HOMEOBOX_2"/>
    <property type="match status" value="1"/>
</dbReference>
<dbReference type="GO" id="GO:0005634">
    <property type="term" value="C:nucleus"/>
    <property type="evidence" value="ECO:0007669"/>
    <property type="project" value="UniProtKB-SubCell"/>
</dbReference>